<sequence length="429" mass="50102">MSLYSQMSFQNPWWIDSKKIYDDENVKKGKIYIPSLSQNSLILGPRQVGKTTFIKLTIKNFLEKGVKPEKILFFSCDALSKKEELIELVHEYRTLINSGEESYIFLDEITSVKDWNIGLLHLFNAGYFKNSLVYVTGSSSVNLYKETLPGRPIQKVIFYPLNFRNYFNIFYKRLEVPTVKVYERDKIFEYSVRLLPYISELNKALLEYVKKGGYFATNLVNDPISLYEIYKDAILSEILKANKDELLFKQIVRKIVESIGSRISDNTIAKEISVSHNTVSDYLETMEKLFIIRIFRKKEIDTGKINFKSFKKVYFLDPFLFRVMKRYSIGGDLENHEIPILIEGVVGEHLAREYGEATYTFFKSGKEIDFLVGKIGIEVKWERNIKRISSLPSYVLSLDEFEKKNDTIIIPTSIFLYLISSDRIFYELT</sequence>
<dbReference type="Pfam" id="PF13173">
    <property type="entry name" value="AAA_14"/>
    <property type="match status" value="1"/>
</dbReference>
<evidence type="ECO:0000313" key="2">
    <source>
        <dbReference type="EMBL" id="BFH74780.1"/>
    </source>
</evidence>
<feature type="domain" description="AAA+ ATPase" evidence="1">
    <location>
        <begin position="36"/>
        <end position="163"/>
    </location>
</feature>
<dbReference type="EMBL" id="AP031322">
    <property type="protein sequence ID" value="BFH74780.1"/>
    <property type="molecule type" value="Genomic_DNA"/>
</dbReference>
<dbReference type="KEGG" id="sjv:SJAV_27240"/>
<dbReference type="PANTHER" id="PTHR33295">
    <property type="entry name" value="ATPASE"/>
    <property type="match status" value="1"/>
</dbReference>
<dbReference type="InterPro" id="IPR041682">
    <property type="entry name" value="AAA_14"/>
</dbReference>
<dbReference type="SMART" id="SM00382">
    <property type="entry name" value="AAA"/>
    <property type="match status" value="1"/>
</dbReference>
<protein>
    <submittedName>
        <fullName evidence="2">ATP-binding protein</fullName>
    </submittedName>
</protein>
<name>A0AAT9GV59_9CREN</name>
<organism evidence="2">
    <name type="scientific">Sulfurisphaera javensis</name>
    <dbReference type="NCBI Taxonomy" id="2049879"/>
    <lineage>
        <taxon>Archaea</taxon>
        <taxon>Thermoproteota</taxon>
        <taxon>Thermoprotei</taxon>
        <taxon>Sulfolobales</taxon>
        <taxon>Sulfolobaceae</taxon>
        <taxon>Sulfurisphaera</taxon>
    </lineage>
</organism>
<reference evidence="2" key="1">
    <citation type="submission" date="2024-03" db="EMBL/GenBank/DDBJ databases">
        <title>Complete genome sequence of Sulfurisphaera javensis strain KD-1.</title>
        <authorList>
            <person name="Sakai H."/>
            <person name="Nur N."/>
            <person name="Suwanto A."/>
            <person name="Kurosawa N."/>
        </authorList>
    </citation>
    <scope>NUCLEOTIDE SEQUENCE</scope>
    <source>
        <strain evidence="2">KD-1</strain>
    </source>
</reference>
<dbReference type="Gene3D" id="3.40.50.300">
    <property type="entry name" value="P-loop containing nucleotide triphosphate hydrolases"/>
    <property type="match status" value="1"/>
</dbReference>
<dbReference type="PANTHER" id="PTHR33295:SF18">
    <property type="entry name" value="AAA+ ATPASE DOMAIN-CONTAINING PROTEIN"/>
    <property type="match status" value="1"/>
</dbReference>
<dbReference type="GO" id="GO:0005524">
    <property type="term" value="F:ATP binding"/>
    <property type="evidence" value="ECO:0007669"/>
    <property type="project" value="UniProtKB-KW"/>
</dbReference>
<evidence type="ECO:0000259" key="1">
    <source>
        <dbReference type="SMART" id="SM00382"/>
    </source>
</evidence>
<dbReference type="InterPro" id="IPR003593">
    <property type="entry name" value="AAA+_ATPase"/>
</dbReference>
<proteinExistence type="predicted"/>
<keyword evidence="2" id="KW-0547">Nucleotide-binding</keyword>
<dbReference type="Pfam" id="PF13635">
    <property type="entry name" value="DUF4143"/>
    <property type="match status" value="1"/>
</dbReference>
<keyword evidence="2" id="KW-0067">ATP-binding</keyword>
<accession>A0AAT9GV59</accession>
<dbReference type="SUPFAM" id="SSF52540">
    <property type="entry name" value="P-loop containing nucleoside triphosphate hydrolases"/>
    <property type="match status" value="1"/>
</dbReference>
<dbReference type="AlphaFoldDB" id="A0AAT9GV59"/>
<gene>
    <name evidence="2" type="ORF">SJAV_27240</name>
</gene>
<dbReference type="InterPro" id="IPR027417">
    <property type="entry name" value="P-loop_NTPase"/>
</dbReference>
<dbReference type="InterPro" id="IPR025420">
    <property type="entry name" value="DUF4143"/>
</dbReference>